<evidence type="ECO:0008006" key="3">
    <source>
        <dbReference type="Google" id="ProtNLM"/>
    </source>
</evidence>
<dbReference type="InterPro" id="IPR008912">
    <property type="entry name" value="Uncharacterised_CoxE"/>
</dbReference>
<dbReference type="STRING" id="619304.SAMN05421760_107116"/>
<evidence type="ECO:0000313" key="1">
    <source>
        <dbReference type="EMBL" id="SIS91111.1"/>
    </source>
</evidence>
<dbReference type="Proteomes" id="UP000185999">
    <property type="component" value="Unassembled WGS sequence"/>
</dbReference>
<proteinExistence type="predicted"/>
<organism evidence="1 2">
    <name type="scientific">Neptunomonas antarctica</name>
    <dbReference type="NCBI Taxonomy" id="619304"/>
    <lineage>
        <taxon>Bacteria</taxon>
        <taxon>Pseudomonadati</taxon>
        <taxon>Pseudomonadota</taxon>
        <taxon>Gammaproteobacteria</taxon>
        <taxon>Oceanospirillales</taxon>
        <taxon>Oceanospirillaceae</taxon>
        <taxon>Neptunomonas</taxon>
    </lineage>
</organism>
<accession>A0A1N7MYU3</accession>
<sequence length="391" mass="45112">MLIDFFNTLKRAEIPVSLNELLVLIEALKQGVAFASVDDFYLLSRICLIKDEKHYDRFDRAFGHYFEGLEALNLFPDNNIPEEWLRSEFLKNLSDEEKAKIEAMGGLDKLLETLNERLGDQHERHAGGNKWIGTGGTSPFGHSGYNPEGVRIGGKSTHKRAVKVWEKREFKNLDDQVELGTRNMKVALRKLRKFARTGSAEELDLNDTIRSTAANAGMLDIKMVPERHNAAKVLIFLDIGGSMDPYIHLCEQLFSAARTEFKHLEYFYFHNCVYEKVWKNNHRRFHDTLSTLDVIHTYGKDYRVIFIGDAAMSPYELIQRYGSVEHMNEEAGQVWLQRILGTWEKAIWLNPTQERFWDYTHTTAAIQQLFDGHMYPLTLAGLESGIKYLSK</sequence>
<keyword evidence="2" id="KW-1185">Reference proteome</keyword>
<name>A0A1N7MYU3_9GAMM</name>
<dbReference type="PANTHER" id="PTHR39338">
    <property type="entry name" value="BLL5662 PROTEIN-RELATED"/>
    <property type="match status" value="1"/>
</dbReference>
<evidence type="ECO:0000313" key="2">
    <source>
        <dbReference type="Proteomes" id="UP000185999"/>
    </source>
</evidence>
<dbReference type="RefSeq" id="WP_054340793.1">
    <property type="nucleotide sequence ID" value="NZ_FTOE01000007.1"/>
</dbReference>
<gene>
    <name evidence="1" type="ORF">SAMN05421760_107116</name>
</gene>
<dbReference type="PANTHER" id="PTHR39338:SF7">
    <property type="entry name" value="BLL6692 PROTEIN"/>
    <property type="match status" value="1"/>
</dbReference>
<dbReference type="Pfam" id="PF05762">
    <property type="entry name" value="VWA_CoxE"/>
    <property type="match status" value="1"/>
</dbReference>
<protein>
    <recommendedName>
        <fullName evidence="3">VWA domain containing CoxE-like protein</fullName>
    </recommendedName>
</protein>
<dbReference type="EMBL" id="FTOE01000007">
    <property type="protein sequence ID" value="SIS91111.1"/>
    <property type="molecule type" value="Genomic_DNA"/>
</dbReference>
<dbReference type="AlphaFoldDB" id="A0A1N7MYU3"/>
<reference evidence="2" key="1">
    <citation type="submission" date="2017-01" db="EMBL/GenBank/DDBJ databases">
        <authorList>
            <person name="Varghese N."/>
            <person name="Submissions S."/>
        </authorList>
    </citation>
    <scope>NUCLEOTIDE SEQUENCE [LARGE SCALE GENOMIC DNA]</scope>
    <source>
        <strain evidence="2">DSM 22306</strain>
    </source>
</reference>
<dbReference type="OrthoDB" id="9764216at2"/>